<name>A0A154L564_9PROT</name>
<evidence type="ECO:0000313" key="4">
    <source>
        <dbReference type="EMBL" id="KZB64585.1"/>
    </source>
</evidence>
<dbReference type="InterPro" id="IPR050832">
    <property type="entry name" value="Bact_Acetyltransf"/>
</dbReference>
<dbReference type="EMBL" id="LPVY01000012">
    <property type="protein sequence ID" value="KZB64585.1"/>
    <property type="molecule type" value="Genomic_DNA"/>
</dbReference>
<keyword evidence="2" id="KW-0012">Acyltransferase</keyword>
<dbReference type="CDD" id="cd04301">
    <property type="entry name" value="NAT_SF"/>
    <property type="match status" value="1"/>
</dbReference>
<proteinExistence type="predicted"/>
<organism evidence="4 5">
    <name type="scientific">Thalassospira lucentensis</name>
    <dbReference type="NCBI Taxonomy" id="168935"/>
    <lineage>
        <taxon>Bacteria</taxon>
        <taxon>Pseudomonadati</taxon>
        <taxon>Pseudomonadota</taxon>
        <taxon>Alphaproteobacteria</taxon>
        <taxon>Rhodospirillales</taxon>
        <taxon>Thalassospiraceae</taxon>
        <taxon>Thalassospira</taxon>
    </lineage>
</organism>
<sequence>MQDRQRFSIHHGIEDGHIDKALDLFWQAFRQKLAPVMKPEDKAQLFLRRVVDPAHAISAVSSDGDLLGIAGFKTAEGAFIGGTLSDVCAIYGLWGGLWRGILIETLERDLSEGGLLMDGIFVDSDARGRGVGTALLDAIAHEARMRDLRQVRLDVIDTNPRARALYERCGFVAGDVQELGPLRHLFGFRTATTMMLQV</sequence>
<dbReference type="InterPro" id="IPR016181">
    <property type="entry name" value="Acyl_CoA_acyltransferase"/>
</dbReference>
<protein>
    <submittedName>
        <fullName evidence="4">Molybdopterin-guanine dinucleotide biosynthesis protein MobC</fullName>
    </submittedName>
</protein>
<dbReference type="PANTHER" id="PTHR43877">
    <property type="entry name" value="AMINOALKYLPHOSPHONATE N-ACETYLTRANSFERASE-RELATED-RELATED"/>
    <property type="match status" value="1"/>
</dbReference>
<dbReference type="SUPFAM" id="SSF55729">
    <property type="entry name" value="Acyl-CoA N-acyltransferases (Nat)"/>
    <property type="match status" value="1"/>
</dbReference>
<evidence type="ECO:0000313" key="5">
    <source>
        <dbReference type="Proteomes" id="UP000076335"/>
    </source>
</evidence>
<dbReference type="RefSeq" id="WP_062951845.1">
    <property type="nucleotide sequence ID" value="NZ_LPVY01000012.1"/>
</dbReference>
<evidence type="ECO:0000256" key="2">
    <source>
        <dbReference type="ARBA" id="ARBA00023315"/>
    </source>
</evidence>
<dbReference type="GO" id="GO:0016747">
    <property type="term" value="F:acyltransferase activity, transferring groups other than amino-acyl groups"/>
    <property type="evidence" value="ECO:0007669"/>
    <property type="project" value="InterPro"/>
</dbReference>
<dbReference type="Pfam" id="PF00583">
    <property type="entry name" value="Acetyltransf_1"/>
    <property type="match status" value="1"/>
</dbReference>
<dbReference type="Proteomes" id="UP000076335">
    <property type="component" value="Unassembled WGS sequence"/>
</dbReference>
<accession>A0A154L564</accession>
<evidence type="ECO:0000256" key="1">
    <source>
        <dbReference type="ARBA" id="ARBA00022679"/>
    </source>
</evidence>
<dbReference type="AlphaFoldDB" id="A0A154L564"/>
<keyword evidence="1" id="KW-0808">Transferase</keyword>
<evidence type="ECO:0000259" key="3">
    <source>
        <dbReference type="PROSITE" id="PS51186"/>
    </source>
</evidence>
<dbReference type="Gene3D" id="3.40.630.30">
    <property type="match status" value="1"/>
</dbReference>
<reference evidence="4 5" key="1">
    <citation type="submission" date="2015-12" db="EMBL/GenBank/DDBJ databases">
        <title>Genome sequence of Thalassospira lucentensis MCCC 1A02072.</title>
        <authorList>
            <person name="Lu L."/>
            <person name="Lai Q."/>
            <person name="Shao Z."/>
            <person name="Qian P."/>
        </authorList>
    </citation>
    <scope>NUCLEOTIDE SEQUENCE [LARGE SCALE GENOMIC DNA]</scope>
    <source>
        <strain evidence="4 5">MCCC 1A02072</strain>
    </source>
</reference>
<dbReference type="OrthoDB" id="273614at2"/>
<feature type="domain" description="N-acetyltransferase" evidence="3">
    <location>
        <begin position="8"/>
        <end position="198"/>
    </location>
</feature>
<dbReference type="InterPro" id="IPR000182">
    <property type="entry name" value="GNAT_dom"/>
</dbReference>
<comment type="caution">
    <text evidence="4">The sequence shown here is derived from an EMBL/GenBank/DDBJ whole genome shotgun (WGS) entry which is preliminary data.</text>
</comment>
<gene>
    <name evidence="4" type="ORF">AUP42_01420</name>
</gene>
<dbReference type="PROSITE" id="PS51186">
    <property type="entry name" value="GNAT"/>
    <property type="match status" value="1"/>
</dbReference>